<gene>
    <name evidence="1" type="ORF">Sradi_3602400</name>
</gene>
<reference evidence="1" key="1">
    <citation type="submission" date="2020-06" db="EMBL/GenBank/DDBJ databases">
        <authorList>
            <person name="Li T."/>
            <person name="Hu X."/>
            <person name="Zhang T."/>
            <person name="Song X."/>
            <person name="Zhang H."/>
            <person name="Dai N."/>
            <person name="Sheng W."/>
            <person name="Hou X."/>
            <person name="Wei L."/>
        </authorList>
    </citation>
    <scope>NUCLEOTIDE SEQUENCE</scope>
    <source>
        <strain evidence="1">G02</strain>
        <tissue evidence="1">Leaf</tissue>
    </source>
</reference>
<dbReference type="GO" id="GO:0003676">
    <property type="term" value="F:nucleic acid binding"/>
    <property type="evidence" value="ECO:0007669"/>
    <property type="project" value="InterPro"/>
</dbReference>
<dbReference type="Gene3D" id="3.30.420.10">
    <property type="entry name" value="Ribonuclease H-like superfamily/Ribonuclease H"/>
    <property type="match status" value="1"/>
</dbReference>
<protein>
    <submittedName>
        <fullName evidence="1">Uncharacterized protein</fullName>
    </submittedName>
</protein>
<proteinExistence type="predicted"/>
<accession>A0AAW2QH32</accession>
<dbReference type="AlphaFoldDB" id="A0AAW2QH32"/>
<sequence length="201" mass="22497">MLTISCGRVLKVKTQTTIFMQVQFEDEDDWKSVASSNYTSNGVADVAHTCHITLIEDGEVEEEDIEYAPLELEEGIKATIDELKKVNSNKEISWLDPKVVVDHLSVKKGAHAVKQGSSKPVPFEKSSILCGFPALSFLLKKVVAKSKRDWHGKIRKSLWVYKTTVRTLTQATPYALLYEVKAVLSGKTNPIIEGIDTRRAY</sequence>
<organism evidence="1">
    <name type="scientific">Sesamum radiatum</name>
    <name type="common">Black benniseed</name>
    <dbReference type="NCBI Taxonomy" id="300843"/>
    <lineage>
        <taxon>Eukaryota</taxon>
        <taxon>Viridiplantae</taxon>
        <taxon>Streptophyta</taxon>
        <taxon>Embryophyta</taxon>
        <taxon>Tracheophyta</taxon>
        <taxon>Spermatophyta</taxon>
        <taxon>Magnoliopsida</taxon>
        <taxon>eudicotyledons</taxon>
        <taxon>Gunneridae</taxon>
        <taxon>Pentapetalae</taxon>
        <taxon>asterids</taxon>
        <taxon>lamiids</taxon>
        <taxon>Lamiales</taxon>
        <taxon>Pedaliaceae</taxon>
        <taxon>Sesamum</taxon>
    </lineage>
</organism>
<dbReference type="EMBL" id="JACGWJ010000015">
    <property type="protein sequence ID" value="KAL0367123.1"/>
    <property type="molecule type" value="Genomic_DNA"/>
</dbReference>
<dbReference type="InterPro" id="IPR036397">
    <property type="entry name" value="RNaseH_sf"/>
</dbReference>
<evidence type="ECO:0000313" key="1">
    <source>
        <dbReference type="EMBL" id="KAL0367123.1"/>
    </source>
</evidence>
<reference evidence="1" key="2">
    <citation type="journal article" date="2024" name="Plant">
        <title>Genomic evolution and insights into agronomic trait innovations of Sesamum species.</title>
        <authorList>
            <person name="Miao H."/>
            <person name="Wang L."/>
            <person name="Qu L."/>
            <person name="Liu H."/>
            <person name="Sun Y."/>
            <person name="Le M."/>
            <person name="Wang Q."/>
            <person name="Wei S."/>
            <person name="Zheng Y."/>
            <person name="Lin W."/>
            <person name="Duan Y."/>
            <person name="Cao H."/>
            <person name="Xiong S."/>
            <person name="Wang X."/>
            <person name="Wei L."/>
            <person name="Li C."/>
            <person name="Ma Q."/>
            <person name="Ju M."/>
            <person name="Zhao R."/>
            <person name="Li G."/>
            <person name="Mu C."/>
            <person name="Tian Q."/>
            <person name="Mei H."/>
            <person name="Zhang T."/>
            <person name="Gao T."/>
            <person name="Zhang H."/>
        </authorList>
    </citation>
    <scope>NUCLEOTIDE SEQUENCE</scope>
    <source>
        <strain evidence="1">G02</strain>
    </source>
</reference>
<comment type="caution">
    <text evidence="1">The sequence shown here is derived from an EMBL/GenBank/DDBJ whole genome shotgun (WGS) entry which is preliminary data.</text>
</comment>
<name>A0AAW2QH32_SESRA</name>